<dbReference type="EMBL" id="CP011213">
    <property type="protein sequence ID" value="AKM81965.1"/>
    <property type="molecule type" value="Genomic_DNA"/>
</dbReference>
<reference evidence="2 3" key="1">
    <citation type="journal article" date="2015" name="Nature">
        <title>rRNA introns, odd ribosomes, and small enigmatic genomes across a large radiation of phyla.</title>
        <authorList>
            <person name="Brown C.T."/>
            <person name="Hug L.A."/>
            <person name="Thomas B.C."/>
            <person name="Sharon I."/>
            <person name="Castelle C.J."/>
            <person name="Singh A."/>
            <person name="Wilkins M.J."/>
            <person name="Williams K.H."/>
            <person name="Banfield J.F."/>
        </authorList>
    </citation>
    <scope>NUCLEOTIDE SEQUENCE [LARGE SCALE GENOMIC DNA]</scope>
</reference>
<keyword evidence="1" id="KW-1133">Transmembrane helix</keyword>
<name>A0A0G4B305_9BACT</name>
<dbReference type="Proteomes" id="UP000035648">
    <property type="component" value="Chromosome"/>
</dbReference>
<dbReference type="KEGG" id="bbgw:UT28_C0001G0153"/>
<gene>
    <name evidence="2" type="ORF">UT28_C0001G0153</name>
</gene>
<dbReference type="STRING" id="1618337.UT28_C0001G0153"/>
<accession>A0A0G4B305</accession>
<sequence>MITYFSWWYYDEPLYLWRSIKIITKKFLSSFSIAVLLRTLFDPWKKDVVYLENASLDARFKAMVDNLFSRCIGFVVRIFTILIGLALTTIVFVLLTIGFIVWLLMPAIILVLIISGMRTIQNGV</sequence>
<keyword evidence="1" id="KW-0812">Transmembrane</keyword>
<evidence type="ECO:0000313" key="2">
    <source>
        <dbReference type="EMBL" id="AKM81965.1"/>
    </source>
</evidence>
<proteinExistence type="predicted"/>
<keyword evidence="1" id="KW-0472">Membrane</keyword>
<evidence type="ECO:0000313" key="3">
    <source>
        <dbReference type="Proteomes" id="UP000035648"/>
    </source>
</evidence>
<evidence type="ECO:0000256" key="1">
    <source>
        <dbReference type="SAM" id="Phobius"/>
    </source>
</evidence>
<organism evidence="2 3">
    <name type="scientific">Berkelbacteria bacterium GW2011_GWE1_39_12</name>
    <dbReference type="NCBI Taxonomy" id="1618337"/>
    <lineage>
        <taxon>Bacteria</taxon>
        <taxon>Candidatus Berkelbacteria</taxon>
    </lineage>
</organism>
<feature type="transmembrane region" description="Helical" evidence="1">
    <location>
        <begin position="93"/>
        <end position="114"/>
    </location>
</feature>
<dbReference type="AlphaFoldDB" id="A0A0G4B305"/>
<protein>
    <submittedName>
        <fullName evidence="2">Uncharacterized protein</fullName>
    </submittedName>
</protein>
<feature type="transmembrane region" description="Helical" evidence="1">
    <location>
        <begin position="67"/>
        <end position="87"/>
    </location>
</feature>